<dbReference type="EMBL" id="VLKG01000001">
    <property type="protein sequence ID" value="TWH77122.1"/>
    <property type="molecule type" value="Genomic_DNA"/>
</dbReference>
<dbReference type="OrthoDB" id="7060592at2"/>
<evidence type="ECO:0000313" key="3">
    <source>
        <dbReference type="Proteomes" id="UP000319627"/>
    </source>
</evidence>
<keyword evidence="1" id="KW-1133">Transmembrane helix</keyword>
<reference evidence="2 3" key="1">
    <citation type="submission" date="2019-07" db="EMBL/GenBank/DDBJ databases">
        <title>Genomic Encyclopedia of Type Strains, Phase I: the one thousand microbial genomes (KMG-I) project.</title>
        <authorList>
            <person name="Kyrpides N."/>
        </authorList>
    </citation>
    <scope>NUCLEOTIDE SEQUENCE [LARGE SCALE GENOMIC DNA]</scope>
    <source>
        <strain evidence="2 3">DSM 375</strain>
    </source>
</reference>
<proteinExistence type="predicted"/>
<keyword evidence="1" id="KW-0472">Membrane</keyword>
<dbReference type="AlphaFoldDB" id="A0A562J1U9"/>
<accession>A0A562J1U9</accession>
<keyword evidence="1" id="KW-0812">Transmembrane</keyword>
<keyword evidence="3" id="KW-1185">Reference proteome</keyword>
<name>A0A562J1U9_9GAMM</name>
<gene>
    <name evidence="2" type="ORF">LX59_00024</name>
</gene>
<evidence type="ECO:0000256" key="1">
    <source>
        <dbReference type="SAM" id="Phobius"/>
    </source>
</evidence>
<comment type="caution">
    <text evidence="2">The sequence shown here is derived from an EMBL/GenBank/DDBJ whole genome shotgun (WGS) entry which is preliminary data.</text>
</comment>
<evidence type="ECO:0000313" key="2">
    <source>
        <dbReference type="EMBL" id="TWH77122.1"/>
    </source>
</evidence>
<dbReference type="Proteomes" id="UP000319627">
    <property type="component" value="Unassembled WGS sequence"/>
</dbReference>
<dbReference type="RefSeq" id="WP_144569822.1">
    <property type="nucleotide sequence ID" value="NZ_VLKG01000001.1"/>
</dbReference>
<protein>
    <submittedName>
        <fullName evidence="2">Uncharacterized protein</fullName>
    </submittedName>
</protein>
<sequence length="318" mass="35619">MLHNIPFSIPEQFASGLTDGSIVRIGTLLKDAETGKILAHVQESGLGQALSLPFSPFSFDPVGLAQNLQLKQMMEHLALLQYTNIGIAAVSLGVSVIGFIHLHKKIKGLESSIETLSKKMDKHFQELYEREMRRRFVDIHALFGQLEQLQHFSSLDYKRTRSVDIESGLCFSSEFLCGEIAHHWDQDKFDLNWFNTLVSCLLVCDSSRIQCLLMSDEMSAAKHTSAKIAETYCDLFDAMGPVKLSNKILANTDEKSLIDYKKIEWDASKVTEGLSEVTNSSLTKVLLIEHLIDKSISGNQFISEMNANTKHPIILLEA</sequence>
<organism evidence="2 3">
    <name type="scientific">Azomonas agilis</name>
    <dbReference type="NCBI Taxonomy" id="116849"/>
    <lineage>
        <taxon>Bacteria</taxon>
        <taxon>Pseudomonadati</taxon>
        <taxon>Pseudomonadota</taxon>
        <taxon>Gammaproteobacteria</taxon>
        <taxon>Pseudomonadales</taxon>
        <taxon>Pseudomonadaceae</taxon>
        <taxon>Azomonas</taxon>
    </lineage>
</organism>
<feature type="transmembrane region" description="Helical" evidence="1">
    <location>
        <begin position="79"/>
        <end position="102"/>
    </location>
</feature>